<reference evidence="1 2" key="1">
    <citation type="submission" date="2022-01" db="EMBL/GenBank/DDBJ databases">
        <title>Desulfofustis limnae sp. nov., a novel mesophilic sulfate-reducing bacterium isolated from marsh soil.</title>
        <authorList>
            <person name="Watanabe M."/>
            <person name="Takahashi A."/>
            <person name="Kojima H."/>
            <person name="Fukui M."/>
        </authorList>
    </citation>
    <scope>NUCLEOTIDE SEQUENCE [LARGE SCALE GENOMIC DNA]</scope>
    <source>
        <strain evidence="1 2">PPLL</strain>
    </source>
</reference>
<organism evidence="1 2">
    <name type="scientific">Desulfofustis limnaeus</name>
    <dbReference type="NCBI Taxonomy" id="2740163"/>
    <lineage>
        <taxon>Bacteria</taxon>
        <taxon>Pseudomonadati</taxon>
        <taxon>Thermodesulfobacteriota</taxon>
        <taxon>Desulfobulbia</taxon>
        <taxon>Desulfobulbales</taxon>
        <taxon>Desulfocapsaceae</taxon>
        <taxon>Desulfofustis</taxon>
    </lineage>
</organism>
<dbReference type="Proteomes" id="UP000830055">
    <property type="component" value="Chromosome"/>
</dbReference>
<evidence type="ECO:0000313" key="2">
    <source>
        <dbReference type="Proteomes" id="UP000830055"/>
    </source>
</evidence>
<keyword evidence="2" id="KW-1185">Reference proteome</keyword>
<name>A0ABM7WE92_9BACT</name>
<dbReference type="PANTHER" id="PTHR37954">
    <property type="entry name" value="BLL4979 PROTEIN"/>
    <property type="match status" value="1"/>
</dbReference>
<evidence type="ECO:0008006" key="3">
    <source>
        <dbReference type="Google" id="ProtNLM"/>
    </source>
</evidence>
<evidence type="ECO:0000313" key="1">
    <source>
        <dbReference type="EMBL" id="BDD89294.1"/>
    </source>
</evidence>
<accession>A0ABM7WE92</accession>
<dbReference type="EMBL" id="AP025516">
    <property type="protein sequence ID" value="BDD89294.1"/>
    <property type="molecule type" value="Genomic_DNA"/>
</dbReference>
<dbReference type="PANTHER" id="PTHR37954:SF3">
    <property type="entry name" value="DUF169 DOMAIN-CONTAINING PROTEIN"/>
    <property type="match status" value="1"/>
</dbReference>
<protein>
    <recommendedName>
        <fullName evidence="3">DUF169 domain-containing protein</fullName>
    </recommendedName>
</protein>
<gene>
    <name evidence="1" type="ORF">DPPLL_36590</name>
</gene>
<dbReference type="Pfam" id="PF02596">
    <property type="entry name" value="DUF169"/>
    <property type="match status" value="1"/>
</dbReference>
<proteinExistence type="predicted"/>
<dbReference type="InterPro" id="IPR003748">
    <property type="entry name" value="DUF169"/>
</dbReference>
<sequence>MALSYKEMQHTLMEELRLYHFPIAVKFFFDQKEIDQFKKDHEYYTPVKPMTFCQWEIAARMKGQIVYAEQEGLGCTNSQCSFGWKDIDDKEIKSHLKYVKDEAQAERFVRSKPRLKPGLIGVVVAPLGDIKFVPDTVHFYCDNMQAYHLAVDWMAATDNHPMRPNITMNSSACAGNVYVYNEKLANTLPACSGSYNAGKTERGETNFIIPGEHLEPLVQRLLERKEKLGSSSITRPGDAFPGADICKNCPLIVFKKAS</sequence>
<dbReference type="RefSeq" id="WP_284152602.1">
    <property type="nucleotide sequence ID" value="NZ_AP025516.1"/>
</dbReference>